<keyword evidence="3" id="KW-1185">Reference proteome</keyword>
<dbReference type="SMART" id="SM00460">
    <property type="entry name" value="TGc"/>
    <property type="match status" value="1"/>
</dbReference>
<dbReference type="Gene3D" id="3.10.620.30">
    <property type="match status" value="1"/>
</dbReference>
<evidence type="ECO:0000313" key="3">
    <source>
        <dbReference type="Proteomes" id="UP000195781"/>
    </source>
</evidence>
<dbReference type="EMBL" id="NFIE01000010">
    <property type="protein sequence ID" value="OUN88693.1"/>
    <property type="molecule type" value="Genomic_DNA"/>
</dbReference>
<reference evidence="3" key="1">
    <citation type="submission" date="2017-04" db="EMBL/GenBank/DDBJ databases">
        <title>Function of individual gut microbiota members based on whole genome sequencing of pure cultures obtained from chicken caecum.</title>
        <authorList>
            <person name="Medvecky M."/>
            <person name="Cejkova D."/>
            <person name="Polansky O."/>
            <person name="Karasova D."/>
            <person name="Kubasova T."/>
            <person name="Cizek A."/>
            <person name="Rychlik I."/>
        </authorList>
    </citation>
    <scope>NUCLEOTIDE SEQUENCE [LARGE SCALE GENOMIC DNA]</scope>
    <source>
        <strain evidence="3">An5</strain>
    </source>
</reference>
<dbReference type="Proteomes" id="UP000195781">
    <property type="component" value="Unassembled WGS sequence"/>
</dbReference>
<name>A0A1Y3XT59_9ACTN</name>
<dbReference type="Pfam" id="PF01841">
    <property type="entry name" value="Transglut_core"/>
    <property type="match status" value="1"/>
</dbReference>
<proteinExistence type="predicted"/>
<evidence type="ECO:0000259" key="1">
    <source>
        <dbReference type="SMART" id="SM00460"/>
    </source>
</evidence>
<dbReference type="InterPro" id="IPR002931">
    <property type="entry name" value="Transglutaminase-like"/>
</dbReference>
<dbReference type="AlphaFoldDB" id="A0A1Y3XT59"/>
<gene>
    <name evidence="2" type="ORF">B5G02_05605</name>
</gene>
<feature type="domain" description="Transglutaminase-like" evidence="1">
    <location>
        <begin position="344"/>
        <end position="405"/>
    </location>
</feature>
<sequence>MAVTWSGHEGVETTGALVEVEDAPDARDADVAALGMALPPAVARAKDAGYLAQAAALCRDGIAADPASPLVPRLRLEWHRLARLAHEYRLPLGDAVGALRAAGADASFDDVCALAARGRIDVRFIAGTPCTLPHFIDTLRIYADEVPGLEPEPGAAAELAACRAVRDEMRAAGGAARSITVRATLSVDRAGADDDVRIWLPVAAEAPQLSRIEVLDASAGGFLAAPDAPARTMSWRRTGPATCSVTYRFRIDAPYIDLWGGRGAAPVAPRAVPCAPPCAADLAEEAPHIAFTPLVRAVAERVRAAAYDDTPLELARAAYDYVTEHISYRYQPSYIQLDAIPDSCLSSGYGDCGMMALTFIALCRCLGVPARWQSGLFAAPHGITPHDWAMFHTPETGWRWADCSFGVSARRAGDEELRRFYFGNLDPWRAVFNRAFLAPFDPAGTGMRRDPFDNQMGEATVRGRGADADRMTQTVELIALQELPWDAAEPPRLA</sequence>
<accession>A0A1Y3XT59</accession>
<dbReference type="InterPro" id="IPR038765">
    <property type="entry name" value="Papain-like_cys_pep_sf"/>
</dbReference>
<dbReference type="PANTHER" id="PTHR38339:SF1">
    <property type="entry name" value="TRANSGLUTAMINASE-LIKE DOMAIN-CONTAINING PROTEIN"/>
    <property type="match status" value="1"/>
</dbReference>
<evidence type="ECO:0000313" key="2">
    <source>
        <dbReference type="EMBL" id="OUN88693.1"/>
    </source>
</evidence>
<dbReference type="PANTHER" id="PTHR38339">
    <property type="entry name" value="TRANSGLUTAMINASE DOMAIN PROTEIN"/>
    <property type="match status" value="1"/>
</dbReference>
<dbReference type="RefSeq" id="WP_094335506.1">
    <property type="nucleotide sequence ID" value="NZ_NFIE01000010.1"/>
</dbReference>
<organism evidence="2 3">
    <name type="scientific">[Collinsella] massiliensis</name>
    <dbReference type="NCBI Taxonomy" id="1232426"/>
    <lineage>
        <taxon>Bacteria</taxon>
        <taxon>Bacillati</taxon>
        <taxon>Actinomycetota</taxon>
        <taxon>Coriobacteriia</taxon>
        <taxon>Coriobacteriales</taxon>
        <taxon>Coriobacteriaceae</taxon>
        <taxon>Enorma</taxon>
    </lineage>
</organism>
<protein>
    <recommendedName>
        <fullName evidence="1">Transglutaminase-like domain-containing protein</fullName>
    </recommendedName>
</protein>
<comment type="caution">
    <text evidence="2">The sequence shown here is derived from an EMBL/GenBank/DDBJ whole genome shotgun (WGS) entry which is preliminary data.</text>
</comment>
<dbReference type="OrthoDB" id="5438043at2"/>
<dbReference type="SUPFAM" id="SSF54001">
    <property type="entry name" value="Cysteine proteinases"/>
    <property type="match status" value="1"/>
</dbReference>